<dbReference type="InterPro" id="IPR007814">
    <property type="entry name" value="PaaA_PaaC"/>
</dbReference>
<dbReference type="NCBIfam" id="TIGR02158">
    <property type="entry name" value="PA_CoA_Oxy3"/>
    <property type="match status" value="1"/>
</dbReference>
<dbReference type="EC" id="1.14.13.149" evidence="1"/>
<dbReference type="PIRSF" id="PIRSF037834">
    <property type="entry name" value="PA_CoA_Oase3"/>
    <property type="match status" value="1"/>
</dbReference>
<dbReference type="PANTHER" id="PTHR30458">
    <property type="entry name" value="PHENYLACETIC ACID DEGRADATION PROTEIN PAA"/>
    <property type="match status" value="1"/>
</dbReference>
<dbReference type="InterPro" id="IPR009078">
    <property type="entry name" value="Ferritin-like_SF"/>
</dbReference>
<dbReference type="GO" id="GO:0097266">
    <property type="term" value="F:phenylacetyl-CoA 1,2-epoxidase activity"/>
    <property type="evidence" value="ECO:0007669"/>
    <property type="project" value="UniProtKB-EC"/>
</dbReference>
<dbReference type="Proteomes" id="UP001556692">
    <property type="component" value="Unassembled WGS sequence"/>
</dbReference>
<protein>
    <submittedName>
        <fullName evidence="1">1,2-phenylacetyl-CoA epoxidase subunit PaaC</fullName>
        <ecNumber evidence="1">1.14.13.149</ecNumber>
    </submittedName>
</protein>
<dbReference type="SUPFAM" id="SSF47240">
    <property type="entry name" value="Ferritin-like"/>
    <property type="match status" value="1"/>
</dbReference>
<sequence>MSSMTLDRATLVTFVLRLADDHLVLGHRLSEWCGHAPMLEEDLAMPNMALDLIGQARALYAYAAEIEGKGRTEDDLAYLRREREYLNCLMVERPNGDFAHTMLRQLYFAAFMEPFWKAVATSSDATLAGIAAKAVKEVAYHIRHAGEWVVRLGDGTADSRRRMEAAIASLAPFVDEMFEDDAVTAAVAEAGLAPQPSSLRPAFDRLIGPIFAEADLAFTTAPYAQRGGRKGMHGEAMGFLLADLQYMQRTFPGATW</sequence>
<reference evidence="1 2" key="1">
    <citation type="submission" date="2024-05" db="EMBL/GenBank/DDBJ databases">
        <authorList>
            <person name="Jiang F."/>
        </authorList>
    </citation>
    <scope>NUCLEOTIDE SEQUENCE [LARGE SCALE GENOMIC DNA]</scope>
    <source>
        <strain evidence="1 2">LZ166</strain>
    </source>
</reference>
<evidence type="ECO:0000313" key="2">
    <source>
        <dbReference type="Proteomes" id="UP001556692"/>
    </source>
</evidence>
<comment type="caution">
    <text evidence="1">The sequence shown here is derived from an EMBL/GenBank/DDBJ whole genome shotgun (WGS) entry which is preliminary data.</text>
</comment>
<name>A0ABV3SFH8_9HYPH</name>
<dbReference type="Pfam" id="PF05138">
    <property type="entry name" value="PaaA_PaaC"/>
    <property type="match status" value="1"/>
</dbReference>
<gene>
    <name evidence="1" type="primary">paaC</name>
    <name evidence="1" type="ORF">ABGN05_05255</name>
</gene>
<proteinExistence type="predicted"/>
<dbReference type="EMBL" id="JBDPGJ010000001">
    <property type="protein sequence ID" value="MEX0405068.1"/>
    <property type="molecule type" value="Genomic_DNA"/>
</dbReference>
<keyword evidence="1" id="KW-0560">Oxidoreductase</keyword>
<keyword evidence="2" id="KW-1185">Reference proteome</keyword>
<organism evidence="1 2">
    <name type="scientific">Aquibium pacificus</name>
    <dbReference type="NCBI Taxonomy" id="3153579"/>
    <lineage>
        <taxon>Bacteria</taxon>
        <taxon>Pseudomonadati</taxon>
        <taxon>Pseudomonadota</taxon>
        <taxon>Alphaproteobacteria</taxon>
        <taxon>Hyphomicrobiales</taxon>
        <taxon>Phyllobacteriaceae</taxon>
        <taxon>Aquibium</taxon>
    </lineage>
</organism>
<dbReference type="InterPro" id="IPR011882">
    <property type="entry name" value="PaaC"/>
</dbReference>
<dbReference type="RefSeq" id="WP_367952923.1">
    <property type="nucleotide sequence ID" value="NZ_JBDPGJ010000001.1"/>
</dbReference>
<evidence type="ECO:0000313" key="1">
    <source>
        <dbReference type="EMBL" id="MEX0405068.1"/>
    </source>
</evidence>
<dbReference type="Gene3D" id="1.20.1260.10">
    <property type="match status" value="1"/>
</dbReference>
<accession>A0ABV3SFH8</accession>
<dbReference type="PANTHER" id="PTHR30458:SF0">
    <property type="entry name" value="1,2-PHENYLACETYL-COA EPOXIDASE, SUBUNIT C"/>
    <property type="match status" value="1"/>
</dbReference>
<dbReference type="InterPro" id="IPR052703">
    <property type="entry name" value="Aromatic_CoA_ox/epox"/>
</dbReference>
<dbReference type="InterPro" id="IPR012347">
    <property type="entry name" value="Ferritin-like"/>
</dbReference>